<evidence type="ECO:0000256" key="1">
    <source>
        <dbReference type="SAM" id="SignalP"/>
    </source>
</evidence>
<protein>
    <submittedName>
        <fullName evidence="2">Uncharacterized protein</fullName>
    </submittedName>
</protein>
<dbReference type="AlphaFoldDB" id="A0ABD2VTL8"/>
<dbReference type="EMBL" id="JBJJXI010000181">
    <property type="protein sequence ID" value="KAL3383851.1"/>
    <property type="molecule type" value="Genomic_DNA"/>
</dbReference>
<organism evidence="2 3">
    <name type="scientific">Trichogramma kaykai</name>
    <dbReference type="NCBI Taxonomy" id="54128"/>
    <lineage>
        <taxon>Eukaryota</taxon>
        <taxon>Metazoa</taxon>
        <taxon>Ecdysozoa</taxon>
        <taxon>Arthropoda</taxon>
        <taxon>Hexapoda</taxon>
        <taxon>Insecta</taxon>
        <taxon>Pterygota</taxon>
        <taxon>Neoptera</taxon>
        <taxon>Endopterygota</taxon>
        <taxon>Hymenoptera</taxon>
        <taxon>Apocrita</taxon>
        <taxon>Proctotrupomorpha</taxon>
        <taxon>Chalcidoidea</taxon>
        <taxon>Trichogrammatidae</taxon>
        <taxon>Trichogramma</taxon>
    </lineage>
</organism>
<keyword evidence="3" id="KW-1185">Reference proteome</keyword>
<gene>
    <name evidence="2" type="ORF">TKK_020217</name>
</gene>
<keyword evidence="1" id="KW-0732">Signal</keyword>
<evidence type="ECO:0000313" key="2">
    <source>
        <dbReference type="EMBL" id="KAL3383851.1"/>
    </source>
</evidence>
<reference evidence="2 3" key="1">
    <citation type="journal article" date="2024" name="bioRxiv">
        <title>A reference genome for Trichogramma kaykai: A tiny desert-dwelling parasitoid wasp with competing sex-ratio distorters.</title>
        <authorList>
            <person name="Culotta J."/>
            <person name="Lindsey A.R."/>
        </authorList>
    </citation>
    <scope>NUCLEOTIDE SEQUENCE [LARGE SCALE GENOMIC DNA]</scope>
    <source>
        <strain evidence="2 3">KSX58</strain>
    </source>
</reference>
<evidence type="ECO:0000313" key="3">
    <source>
        <dbReference type="Proteomes" id="UP001627154"/>
    </source>
</evidence>
<feature type="chain" id="PRO_5044810801" evidence="1">
    <location>
        <begin position="23"/>
        <end position="85"/>
    </location>
</feature>
<accession>A0ABD2VTL8</accession>
<feature type="signal peptide" evidence="1">
    <location>
        <begin position="1"/>
        <end position="22"/>
    </location>
</feature>
<sequence>MDFRRLVVILAITFAIIYSVNCGAFSDEIEDNSLSRLDDEGDSVSIETYNFWSKLHDKALKILKKHIKCTNDLFTGKLTECLIEG</sequence>
<comment type="caution">
    <text evidence="2">The sequence shown here is derived from an EMBL/GenBank/DDBJ whole genome shotgun (WGS) entry which is preliminary data.</text>
</comment>
<proteinExistence type="predicted"/>
<dbReference type="Proteomes" id="UP001627154">
    <property type="component" value="Unassembled WGS sequence"/>
</dbReference>
<name>A0ABD2VTL8_9HYME</name>